<dbReference type="InterPro" id="IPR012340">
    <property type="entry name" value="NA-bd_OB-fold"/>
</dbReference>
<dbReference type="KEGG" id="avn:Avin_28290"/>
<dbReference type="RefSeq" id="WP_012701388.1">
    <property type="nucleotide sequence ID" value="NC_012560.1"/>
</dbReference>
<dbReference type="SUPFAM" id="SSF50249">
    <property type="entry name" value="Nucleic acid-binding proteins"/>
    <property type="match status" value="1"/>
</dbReference>
<organism evidence="7 8">
    <name type="scientific">Azotobacter vinelandii (strain DJ / ATCC BAA-1303)</name>
    <dbReference type="NCBI Taxonomy" id="322710"/>
    <lineage>
        <taxon>Bacteria</taxon>
        <taxon>Pseudomonadati</taxon>
        <taxon>Pseudomonadota</taxon>
        <taxon>Gammaproteobacteria</taxon>
        <taxon>Pseudomonadales</taxon>
        <taxon>Pseudomonadaceae</taxon>
        <taxon>Azotobacter</taxon>
    </lineage>
</organism>
<dbReference type="Gene3D" id="2.40.50.140">
    <property type="entry name" value="Nucleic acid-binding proteins"/>
    <property type="match status" value="1"/>
</dbReference>
<evidence type="ECO:0000259" key="6">
    <source>
        <dbReference type="PROSITE" id="PS51857"/>
    </source>
</evidence>
<dbReference type="InterPro" id="IPR012751">
    <property type="entry name" value="CspD"/>
</dbReference>
<dbReference type="PRINTS" id="PR00050">
    <property type="entry name" value="COLDSHOCK"/>
</dbReference>
<dbReference type="HOGENOM" id="CLU_117621_0_0_6"/>
<dbReference type="CDD" id="cd04458">
    <property type="entry name" value="CSP_CDS"/>
    <property type="match status" value="1"/>
</dbReference>
<dbReference type="AlphaFoldDB" id="C1DKZ9"/>
<keyword evidence="8" id="KW-1185">Reference proteome</keyword>
<dbReference type="eggNOG" id="COG1278">
    <property type="taxonomic scope" value="Bacteria"/>
</dbReference>
<name>C1DKZ9_AZOVD</name>
<evidence type="ECO:0000256" key="4">
    <source>
        <dbReference type="ARBA" id="ARBA00023125"/>
    </source>
</evidence>
<evidence type="ECO:0000256" key="5">
    <source>
        <dbReference type="RuleBase" id="RU000408"/>
    </source>
</evidence>
<dbReference type="GO" id="GO:0003677">
    <property type="term" value="F:DNA binding"/>
    <property type="evidence" value="ECO:0007669"/>
    <property type="project" value="UniProtKB-KW"/>
</dbReference>
<protein>
    <recommendedName>
        <fullName evidence="2">Cold shock-like protein CspD</fullName>
    </recommendedName>
</protein>
<dbReference type="EnsemblBacteria" id="ACO79001">
    <property type="protein sequence ID" value="ACO79001"/>
    <property type="gene ID" value="Avin_28290"/>
</dbReference>
<dbReference type="STRING" id="322710.Avin_28290"/>
<dbReference type="InterPro" id="IPR011129">
    <property type="entry name" value="CSD"/>
</dbReference>
<sequence length="92" mass="9830">MLSGKVKWFNNAKGYGFIVADGRDEDLFAHYSAIQMDGYKTLKAGQAVTFELLQGPKGLHAINIHPCPAPIENSAKLGLAQPSSLTDIAGTL</sequence>
<dbReference type="InterPro" id="IPR019844">
    <property type="entry name" value="CSD_CS"/>
</dbReference>
<evidence type="ECO:0000256" key="1">
    <source>
        <dbReference type="ARBA" id="ARBA00004496"/>
    </source>
</evidence>
<dbReference type="Proteomes" id="UP000002424">
    <property type="component" value="Chromosome"/>
</dbReference>
<evidence type="ECO:0000313" key="8">
    <source>
        <dbReference type="Proteomes" id="UP000002424"/>
    </source>
</evidence>
<comment type="subcellular location">
    <subcellularLocation>
        <location evidence="1 5">Cytoplasm</location>
    </subcellularLocation>
</comment>
<dbReference type="NCBIfam" id="TIGR02381">
    <property type="entry name" value="cspD"/>
    <property type="match status" value="1"/>
</dbReference>
<proteinExistence type="predicted"/>
<dbReference type="GeneID" id="88185947"/>
<dbReference type="InterPro" id="IPR050181">
    <property type="entry name" value="Cold_shock_domain"/>
</dbReference>
<dbReference type="SMART" id="SM00357">
    <property type="entry name" value="CSP"/>
    <property type="match status" value="1"/>
</dbReference>
<dbReference type="PROSITE" id="PS00352">
    <property type="entry name" value="CSD_1"/>
    <property type="match status" value="1"/>
</dbReference>
<dbReference type="InterPro" id="IPR002059">
    <property type="entry name" value="CSP_DNA-bd"/>
</dbReference>
<dbReference type="GO" id="GO:0005829">
    <property type="term" value="C:cytosol"/>
    <property type="evidence" value="ECO:0007669"/>
    <property type="project" value="UniProtKB-ARBA"/>
</dbReference>
<keyword evidence="3" id="KW-0963">Cytoplasm</keyword>
<gene>
    <name evidence="7" type="primary">cspD</name>
    <name evidence="7" type="ordered locus">Avin_28290</name>
</gene>
<dbReference type="PANTHER" id="PTHR11544">
    <property type="entry name" value="COLD SHOCK DOMAIN CONTAINING PROTEINS"/>
    <property type="match status" value="1"/>
</dbReference>
<evidence type="ECO:0000256" key="2">
    <source>
        <dbReference type="ARBA" id="ARBA00022318"/>
    </source>
</evidence>
<keyword evidence="4" id="KW-0238">DNA-binding</keyword>
<reference evidence="7 8" key="1">
    <citation type="journal article" date="2009" name="J. Bacteriol.">
        <title>Genome sequence of Azotobacter vinelandii, an obligate aerobe specialized to support diverse anaerobic metabolic processes.</title>
        <authorList>
            <person name="Setubal J.C."/>
            <person name="dos Santos P."/>
            <person name="Goldman B.S."/>
            <person name="Ertesvag H."/>
            <person name="Espin G."/>
            <person name="Rubio L.M."/>
            <person name="Valla S."/>
            <person name="Almeida N.F."/>
            <person name="Balasubramanian D."/>
            <person name="Cromes L."/>
            <person name="Curatti L."/>
            <person name="Du Z."/>
            <person name="Godsy E."/>
            <person name="Goodner B."/>
            <person name="Hellner-Burris K."/>
            <person name="Hernandez J.A."/>
            <person name="Houmiel K."/>
            <person name="Imperial J."/>
            <person name="Kennedy C."/>
            <person name="Larson T.J."/>
            <person name="Latreille P."/>
            <person name="Ligon L.S."/>
            <person name="Lu J."/>
            <person name="Maerk M."/>
            <person name="Miller N.M."/>
            <person name="Norton S."/>
            <person name="O'Carroll I.P."/>
            <person name="Paulsen I."/>
            <person name="Raulfs E.C."/>
            <person name="Roemer R."/>
            <person name="Rosser J."/>
            <person name="Segura D."/>
            <person name="Slater S."/>
            <person name="Stricklin S.L."/>
            <person name="Studholme D.J."/>
            <person name="Sun J."/>
            <person name="Viana C.J."/>
            <person name="Wallin E."/>
            <person name="Wang B."/>
            <person name="Wheeler C."/>
            <person name="Zhu H."/>
            <person name="Dean D.R."/>
            <person name="Dixon R."/>
            <person name="Wood D."/>
        </authorList>
    </citation>
    <scope>NUCLEOTIDE SEQUENCE [LARGE SCALE GENOMIC DNA]</scope>
    <source>
        <strain evidence="8">DJ / ATCC BAA-1303</strain>
    </source>
</reference>
<dbReference type="PROSITE" id="PS51857">
    <property type="entry name" value="CSD_2"/>
    <property type="match status" value="1"/>
</dbReference>
<dbReference type="Pfam" id="PF00313">
    <property type="entry name" value="CSD"/>
    <property type="match status" value="1"/>
</dbReference>
<feature type="domain" description="CSD" evidence="6">
    <location>
        <begin position="1"/>
        <end position="66"/>
    </location>
</feature>
<dbReference type="EMBL" id="CP001157">
    <property type="protein sequence ID" value="ACO79001.1"/>
    <property type="molecule type" value="Genomic_DNA"/>
</dbReference>
<dbReference type="GO" id="GO:0006355">
    <property type="term" value="P:regulation of DNA-templated transcription"/>
    <property type="evidence" value="ECO:0007669"/>
    <property type="project" value="InterPro"/>
</dbReference>
<accession>C1DKZ9</accession>
<dbReference type="FunFam" id="2.40.50.140:FF:000006">
    <property type="entry name" value="Cold shock protein CspC"/>
    <property type="match status" value="1"/>
</dbReference>
<dbReference type="OrthoDB" id="9810590at2"/>
<evidence type="ECO:0000256" key="3">
    <source>
        <dbReference type="ARBA" id="ARBA00022490"/>
    </source>
</evidence>
<evidence type="ECO:0000313" key="7">
    <source>
        <dbReference type="EMBL" id="ACO79001.1"/>
    </source>
</evidence>